<gene>
    <name evidence="4" type="ORF">DFH08DRAFT_871841</name>
</gene>
<feature type="chain" id="PRO_5042011326" evidence="3">
    <location>
        <begin position="19"/>
        <end position="438"/>
    </location>
</feature>
<keyword evidence="3" id="KW-0732">Signal</keyword>
<feature type="compositionally biased region" description="Polar residues" evidence="1">
    <location>
        <begin position="211"/>
        <end position="249"/>
    </location>
</feature>
<feature type="compositionally biased region" description="Polar residues" evidence="1">
    <location>
        <begin position="363"/>
        <end position="398"/>
    </location>
</feature>
<name>A0AAD6ZWS2_9AGAR</name>
<keyword evidence="2" id="KW-0812">Transmembrane</keyword>
<comment type="caution">
    <text evidence="4">The sequence shown here is derived from an EMBL/GenBank/DDBJ whole genome shotgun (WGS) entry which is preliminary data.</text>
</comment>
<feature type="signal peptide" evidence="3">
    <location>
        <begin position="1"/>
        <end position="18"/>
    </location>
</feature>
<feature type="region of interest" description="Disordered" evidence="1">
    <location>
        <begin position="334"/>
        <end position="398"/>
    </location>
</feature>
<evidence type="ECO:0000256" key="1">
    <source>
        <dbReference type="SAM" id="MobiDB-lite"/>
    </source>
</evidence>
<reference evidence="4" key="1">
    <citation type="submission" date="2023-03" db="EMBL/GenBank/DDBJ databases">
        <title>Massive genome expansion in bonnet fungi (Mycena s.s.) driven by repeated elements and novel gene families across ecological guilds.</title>
        <authorList>
            <consortium name="Lawrence Berkeley National Laboratory"/>
            <person name="Harder C.B."/>
            <person name="Miyauchi S."/>
            <person name="Viragh M."/>
            <person name="Kuo A."/>
            <person name="Thoen E."/>
            <person name="Andreopoulos B."/>
            <person name="Lu D."/>
            <person name="Skrede I."/>
            <person name="Drula E."/>
            <person name="Henrissat B."/>
            <person name="Morin E."/>
            <person name="Kohler A."/>
            <person name="Barry K."/>
            <person name="LaButti K."/>
            <person name="Morin E."/>
            <person name="Salamov A."/>
            <person name="Lipzen A."/>
            <person name="Mereny Z."/>
            <person name="Hegedus B."/>
            <person name="Baldrian P."/>
            <person name="Stursova M."/>
            <person name="Weitz H."/>
            <person name="Taylor A."/>
            <person name="Grigoriev I.V."/>
            <person name="Nagy L.G."/>
            <person name="Martin F."/>
            <person name="Kauserud H."/>
        </authorList>
    </citation>
    <scope>NUCLEOTIDE SEQUENCE</scope>
    <source>
        <strain evidence="4">CBHHK002</strain>
    </source>
</reference>
<evidence type="ECO:0000313" key="5">
    <source>
        <dbReference type="Proteomes" id="UP001218218"/>
    </source>
</evidence>
<accession>A0AAD6ZWS2</accession>
<protein>
    <submittedName>
        <fullName evidence="4">Uncharacterized protein</fullName>
    </submittedName>
</protein>
<evidence type="ECO:0000256" key="2">
    <source>
        <dbReference type="SAM" id="Phobius"/>
    </source>
</evidence>
<dbReference type="AlphaFoldDB" id="A0AAD6ZWS2"/>
<dbReference type="EMBL" id="JARIHO010000023">
    <property type="protein sequence ID" value="KAJ7343136.1"/>
    <property type="molecule type" value="Genomic_DNA"/>
</dbReference>
<keyword evidence="2" id="KW-0472">Membrane</keyword>
<evidence type="ECO:0000256" key="3">
    <source>
        <dbReference type="SAM" id="SignalP"/>
    </source>
</evidence>
<proteinExistence type="predicted"/>
<feature type="non-terminal residue" evidence="4">
    <location>
        <position position="1"/>
    </location>
</feature>
<keyword evidence="2" id="KW-1133">Transmembrane helix</keyword>
<organism evidence="4 5">
    <name type="scientific">Mycena albidolilacea</name>
    <dbReference type="NCBI Taxonomy" id="1033008"/>
    <lineage>
        <taxon>Eukaryota</taxon>
        <taxon>Fungi</taxon>
        <taxon>Dikarya</taxon>
        <taxon>Basidiomycota</taxon>
        <taxon>Agaricomycotina</taxon>
        <taxon>Agaricomycetes</taxon>
        <taxon>Agaricomycetidae</taxon>
        <taxon>Agaricales</taxon>
        <taxon>Marasmiineae</taxon>
        <taxon>Mycenaceae</taxon>
        <taxon>Mycena</taxon>
    </lineage>
</organism>
<evidence type="ECO:0000313" key="4">
    <source>
        <dbReference type="EMBL" id="KAJ7343136.1"/>
    </source>
</evidence>
<keyword evidence="5" id="KW-1185">Reference proteome</keyword>
<feature type="transmembrane region" description="Helical" evidence="2">
    <location>
        <begin position="282"/>
        <end position="302"/>
    </location>
</feature>
<feature type="compositionally biased region" description="Low complexity" evidence="1">
    <location>
        <begin position="193"/>
        <end position="210"/>
    </location>
</feature>
<feature type="region of interest" description="Disordered" evidence="1">
    <location>
        <begin position="191"/>
        <end position="249"/>
    </location>
</feature>
<sequence>MWLPHSFVVLLLAVLTSAAIINTTIDDSSSSFTFTGTWNTITPSSPCTICSSKPDPSKTHGGTWRDGNINIAIPVGTSGSFTFTGSAVYIFGIDQAASQVSQADIAFTVGSIQQTHHYTGSEQFVYDALFFSATGLASDETHTVNWVLNFADTGGGLQVALFDYAIVTSGKEDIMTKNAVITRPVATTSTLVKNSSSNKAKTSTGSSSTSLAVESGQSPSGASQPNSTSSTRGKSVAISSSNPSNTASVTTDSAAGAIVTVTAQAQSVAGSGSRSRSNLGPIIGGVTGALAVTTLIILFLCLRRRRVRRLEPQTDKTARREFLRIENYPLRPGKNALPTAREVGNSAPVSFSTSGSKLRHRNNTSAAGLTGDPSTLPSPDQHTITPEHSSSSDEPQAAVNTLPTHRAGNLQFLEERVATLEAQVAIHQHPPPYVHEDD</sequence>
<feature type="compositionally biased region" description="Polar residues" evidence="1">
    <location>
        <begin position="347"/>
        <end position="356"/>
    </location>
</feature>
<dbReference type="Proteomes" id="UP001218218">
    <property type="component" value="Unassembled WGS sequence"/>
</dbReference>